<dbReference type="InterPro" id="IPR008756">
    <property type="entry name" value="Peptidase_M56"/>
</dbReference>
<feature type="region of interest" description="Disordered" evidence="2">
    <location>
        <begin position="432"/>
        <end position="486"/>
    </location>
</feature>
<protein>
    <submittedName>
        <fullName evidence="5">Beta-lactamase regulating signal transducer with metallopeptidase domain</fullName>
    </submittedName>
</protein>
<proteinExistence type="predicted"/>
<dbReference type="Gene3D" id="3.30.2010.10">
    <property type="entry name" value="Metalloproteases ('zincins'), catalytic domain"/>
    <property type="match status" value="1"/>
</dbReference>
<evidence type="ECO:0000256" key="1">
    <source>
        <dbReference type="SAM" id="Coils"/>
    </source>
</evidence>
<evidence type="ECO:0000256" key="3">
    <source>
        <dbReference type="SAM" id="Phobius"/>
    </source>
</evidence>
<keyword evidence="3" id="KW-0472">Membrane</keyword>
<sequence length="726" mass="82307">MIMPNENLLKAISWTLVHSVWQGLVLAVFAGLVIVFTKKSKATLRYNWLSGLFLAFMISVGFTFSYEYQQETAVSGGAIITAGALDAETLAVANTPNYFQAVVGYLNEYAATIVVVWFLIFAVKCFGIFRSLSNIYRIRNYRTQDAPDYWNRRVAELSEKLNIKKHIVLLESQLVKVPSVTGFFKPIILIPVGLLSNLPQDQIEAILLHELAHIRRKDYFINLLQSFAEILFFFNPGLLWISSLIKEERENCCDDIAVGITKSKSNFIHALVSFQEYNMKQNQLALGFGKNKNQLLERAKRIVQDNNKSLNTIEKTFLSVCIIVIITFSFACSNTKATAVKTAEKENNTEIAYLKNLTKDNLLTEEEIQQIKMEAQAAQKEATIAKVEAEATRIEAIAIADEAQALKEGAISEEEVKQYHAEAIQAQLDAEKARKEHELARKENEKARREHEVARKEHEKARKESEIARKESEKARKESEKARKEAEKARVEADKYRTTTGATFQPIRPMTFEQAKASGVCVMPSTPAAPAAKPEPAAVAQNYVISRQDAINSRIQAKDERAERKIKASEKRIAAIQSKKDEMSNSKKEMWLVNQRANLQLERAKMFEIKRATQEKYNLQKIKYNQDSLYRNYNREAKDKRTGNIVIPNDTDNLSRQIIQVLAKEKAIASTDNLSYKLSHDSIIVNGKAITGTVHNQLKKYLKPNISAVYYNYDVTAQDLVVKCKA</sequence>
<dbReference type="EMBL" id="JACJIS010000002">
    <property type="protein sequence ID" value="MBA9074088.1"/>
    <property type="molecule type" value="Genomic_DNA"/>
</dbReference>
<feature type="transmembrane region" description="Helical" evidence="3">
    <location>
        <begin position="48"/>
        <end position="66"/>
    </location>
</feature>
<dbReference type="InterPro" id="IPR052173">
    <property type="entry name" value="Beta-lactam_resp_regulator"/>
</dbReference>
<dbReference type="Proteomes" id="UP000555003">
    <property type="component" value="Unassembled WGS sequence"/>
</dbReference>
<dbReference type="Pfam" id="PF05569">
    <property type="entry name" value="Peptidase_M56"/>
    <property type="match status" value="1"/>
</dbReference>
<name>A0ABR6DQX4_9FLAO</name>
<dbReference type="CDD" id="cd07341">
    <property type="entry name" value="M56_BlaR1_MecR1_like"/>
    <property type="match status" value="1"/>
</dbReference>
<feature type="domain" description="Peptidase M56" evidence="4">
    <location>
        <begin position="56"/>
        <end position="298"/>
    </location>
</feature>
<feature type="transmembrane region" description="Helical" evidence="3">
    <location>
        <begin position="109"/>
        <end position="129"/>
    </location>
</feature>
<reference evidence="5 6" key="1">
    <citation type="submission" date="2020-08" db="EMBL/GenBank/DDBJ databases">
        <title>Genomic Encyclopedia of Type Strains, Phase IV (KMG-IV): sequencing the most valuable type-strain genomes for metagenomic binning, comparative biology and taxonomic classification.</title>
        <authorList>
            <person name="Goeker M."/>
        </authorList>
    </citation>
    <scope>NUCLEOTIDE SEQUENCE [LARGE SCALE GENOMIC DNA]</scope>
    <source>
        <strain evidence="5 6">DSM 100397</strain>
    </source>
</reference>
<organism evidence="5 6">
    <name type="scientific">Flavobacterium gossypii</name>
    <dbReference type="NCBI Taxonomy" id="1646119"/>
    <lineage>
        <taxon>Bacteria</taxon>
        <taxon>Pseudomonadati</taxon>
        <taxon>Bacteroidota</taxon>
        <taxon>Flavobacteriia</taxon>
        <taxon>Flavobacteriales</taxon>
        <taxon>Flavobacteriaceae</taxon>
        <taxon>Flavobacterium</taxon>
    </lineage>
</organism>
<keyword evidence="6" id="KW-1185">Reference proteome</keyword>
<dbReference type="RefSeq" id="WP_182493715.1">
    <property type="nucleotide sequence ID" value="NZ_JACJIS010000002.1"/>
</dbReference>
<keyword evidence="3" id="KW-1133">Transmembrane helix</keyword>
<keyword evidence="3" id="KW-0812">Transmembrane</keyword>
<dbReference type="PANTHER" id="PTHR34978:SF3">
    <property type="entry name" value="SLR0241 PROTEIN"/>
    <property type="match status" value="1"/>
</dbReference>
<feature type="coiled-coil region" evidence="1">
    <location>
        <begin position="552"/>
        <end position="586"/>
    </location>
</feature>
<evidence type="ECO:0000256" key="2">
    <source>
        <dbReference type="SAM" id="MobiDB-lite"/>
    </source>
</evidence>
<evidence type="ECO:0000313" key="5">
    <source>
        <dbReference type="EMBL" id="MBA9074088.1"/>
    </source>
</evidence>
<keyword evidence="1" id="KW-0175">Coiled coil</keyword>
<gene>
    <name evidence="5" type="ORF">GGR22_002255</name>
</gene>
<feature type="transmembrane region" description="Helical" evidence="3">
    <location>
        <begin position="219"/>
        <end position="241"/>
    </location>
</feature>
<evidence type="ECO:0000313" key="6">
    <source>
        <dbReference type="Proteomes" id="UP000555003"/>
    </source>
</evidence>
<feature type="transmembrane region" description="Helical" evidence="3">
    <location>
        <begin position="12"/>
        <end position="36"/>
    </location>
</feature>
<accession>A0ABR6DQX4</accession>
<comment type="caution">
    <text evidence="5">The sequence shown here is derived from an EMBL/GenBank/DDBJ whole genome shotgun (WGS) entry which is preliminary data.</text>
</comment>
<dbReference type="PANTHER" id="PTHR34978">
    <property type="entry name" value="POSSIBLE SENSOR-TRANSDUCER PROTEIN BLAR"/>
    <property type="match status" value="1"/>
</dbReference>
<evidence type="ECO:0000259" key="4">
    <source>
        <dbReference type="Pfam" id="PF05569"/>
    </source>
</evidence>